<evidence type="ECO:0000256" key="5">
    <source>
        <dbReference type="ARBA" id="ARBA00023136"/>
    </source>
</evidence>
<organism evidence="10 11">
    <name type="scientific">Amycolatopsis silviterrae</name>
    <dbReference type="NCBI Taxonomy" id="1656914"/>
    <lineage>
        <taxon>Bacteria</taxon>
        <taxon>Bacillati</taxon>
        <taxon>Actinomycetota</taxon>
        <taxon>Actinomycetes</taxon>
        <taxon>Pseudonocardiales</taxon>
        <taxon>Pseudonocardiaceae</taxon>
        <taxon>Amycolatopsis</taxon>
    </lineage>
</organism>
<gene>
    <name evidence="10" type="ORF">ACFSVL_38905</name>
</gene>
<evidence type="ECO:0000256" key="4">
    <source>
        <dbReference type="ARBA" id="ARBA00022989"/>
    </source>
</evidence>
<keyword evidence="2" id="KW-1003">Cell membrane</keyword>
<feature type="transmembrane region" description="Helical" evidence="7">
    <location>
        <begin position="435"/>
        <end position="458"/>
    </location>
</feature>
<protein>
    <submittedName>
        <fullName evidence="10">FtsX-like permease family protein</fullName>
    </submittedName>
</protein>
<feature type="transmembrane region" description="Helical" evidence="7">
    <location>
        <begin position="16"/>
        <end position="37"/>
    </location>
</feature>
<evidence type="ECO:0000259" key="8">
    <source>
        <dbReference type="Pfam" id="PF02687"/>
    </source>
</evidence>
<keyword evidence="5 7" id="KW-0472">Membrane</keyword>
<keyword evidence="4 7" id="KW-1133">Transmembrane helix</keyword>
<feature type="domain" description="ABC3 transporter permease C-terminal" evidence="8">
    <location>
        <begin position="264"/>
        <end position="380"/>
    </location>
</feature>
<evidence type="ECO:0000259" key="9">
    <source>
        <dbReference type="Pfam" id="PF12704"/>
    </source>
</evidence>
<dbReference type="RefSeq" id="WP_378311894.1">
    <property type="nucleotide sequence ID" value="NZ_JBHUKS010000033.1"/>
</dbReference>
<feature type="domain" description="MacB-like periplasmic core" evidence="9">
    <location>
        <begin position="493"/>
        <end position="682"/>
    </location>
</feature>
<dbReference type="InterPro" id="IPR003838">
    <property type="entry name" value="ABC3_permease_C"/>
</dbReference>
<feature type="transmembrane region" description="Helical" evidence="7">
    <location>
        <begin position="353"/>
        <end position="375"/>
    </location>
</feature>
<feature type="transmembrane region" description="Helical" evidence="7">
    <location>
        <begin position="483"/>
        <end position="503"/>
    </location>
</feature>
<accession>A0ABW5HJI2</accession>
<dbReference type="Pfam" id="PF02687">
    <property type="entry name" value="FtsX"/>
    <property type="match status" value="2"/>
</dbReference>
<reference evidence="11" key="1">
    <citation type="journal article" date="2019" name="Int. J. Syst. Evol. Microbiol.">
        <title>The Global Catalogue of Microorganisms (GCM) 10K type strain sequencing project: providing services to taxonomists for standard genome sequencing and annotation.</title>
        <authorList>
            <consortium name="The Broad Institute Genomics Platform"/>
            <consortium name="The Broad Institute Genome Sequencing Center for Infectious Disease"/>
            <person name="Wu L."/>
            <person name="Ma J."/>
        </authorList>
    </citation>
    <scope>NUCLEOTIDE SEQUENCE [LARGE SCALE GENOMIC DNA]</scope>
    <source>
        <strain evidence="11">CGMCC 4.7641</strain>
    </source>
</reference>
<feature type="transmembrane region" description="Helical" evidence="7">
    <location>
        <begin position="802"/>
        <end position="821"/>
    </location>
</feature>
<evidence type="ECO:0000313" key="10">
    <source>
        <dbReference type="EMBL" id="MFD2473423.1"/>
    </source>
</evidence>
<comment type="caution">
    <text evidence="10">The sequence shown here is derived from an EMBL/GenBank/DDBJ whole genome shotgun (WGS) entry which is preliminary data.</text>
</comment>
<dbReference type="InterPro" id="IPR050250">
    <property type="entry name" value="Macrolide_Exporter_MacB"/>
</dbReference>
<dbReference type="Proteomes" id="UP001597483">
    <property type="component" value="Unassembled WGS sequence"/>
</dbReference>
<dbReference type="EMBL" id="JBHUKS010000033">
    <property type="protein sequence ID" value="MFD2473423.1"/>
    <property type="molecule type" value="Genomic_DNA"/>
</dbReference>
<name>A0ABW5HJI2_9PSEU</name>
<evidence type="ECO:0000256" key="1">
    <source>
        <dbReference type="ARBA" id="ARBA00004651"/>
    </source>
</evidence>
<dbReference type="PANTHER" id="PTHR30572:SF4">
    <property type="entry name" value="ABC TRANSPORTER PERMEASE YTRF"/>
    <property type="match status" value="1"/>
</dbReference>
<evidence type="ECO:0000256" key="6">
    <source>
        <dbReference type="ARBA" id="ARBA00038076"/>
    </source>
</evidence>
<feature type="transmembrane region" description="Helical" evidence="7">
    <location>
        <begin position="311"/>
        <end position="333"/>
    </location>
</feature>
<dbReference type="PANTHER" id="PTHR30572">
    <property type="entry name" value="MEMBRANE COMPONENT OF TRANSPORTER-RELATED"/>
    <property type="match status" value="1"/>
</dbReference>
<evidence type="ECO:0000256" key="7">
    <source>
        <dbReference type="SAM" id="Phobius"/>
    </source>
</evidence>
<feature type="transmembrane region" description="Helical" evidence="7">
    <location>
        <begin position="406"/>
        <end position="429"/>
    </location>
</feature>
<comment type="subcellular location">
    <subcellularLocation>
        <location evidence="1">Cell membrane</location>
        <topology evidence="1">Multi-pass membrane protein</topology>
    </subcellularLocation>
</comment>
<feature type="transmembrane region" description="Helical" evidence="7">
    <location>
        <begin position="715"/>
        <end position="739"/>
    </location>
</feature>
<evidence type="ECO:0000313" key="11">
    <source>
        <dbReference type="Proteomes" id="UP001597483"/>
    </source>
</evidence>
<evidence type="ECO:0000256" key="3">
    <source>
        <dbReference type="ARBA" id="ARBA00022692"/>
    </source>
</evidence>
<keyword evidence="3 7" id="KW-0812">Transmembrane</keyword>
<feature type="transmembrane region" description="Helical" evidence="7">
    <location>
        <begin position="259"/>
        <end position="281"/>
    </location>
</feature>
<dbReference type="InterPro" id="IPR025857">
    <property type="entry name" value="MacB_PCD"/>
</dbReference>
<feature type="domain" description="MacB-like periplasmic core" evidence="9">
    <location>
        <begin position="71"/>
        <end position="227"/>
    </location>
</feature>
<evidence type="ECO:0000256" key="2">
    <source>
        <dbReference type="ARBA" id="ARBA00022475"/>
    </source>
</evidence>
<comment type="similarity">
    <text evidence="6">Belongs to the ABC-4 integral membrane protein family.</text>
</comment>
<feature type="transmembrane region" description="Helical" evidence="7">
    <location>
        <begin position="760"/>
        <end position="782"/>
    </location>
</feature>
<dbReference type="Pfam" id="PF12704">
    <property type="entry name" value="MacB_PCD"/>
    <property type="match status" value="2"/>
</dbReference>
<keyword evidence="11" id="KW-1185">Reference proteome</keyword>
<proteinExistence type="inferred from homology"/>
<feature type="domain" description="ABC3 transporter permease C-terminal" evidence="8">
    <location>
        <begin position="719"/>
        <end position="828"/>
    </location>
</feature>
<sequence length="839" mass="85753">MLELAVKTLRGRASGFAGAFVALFGAAMLVTAFGILLQSGVEAGVAPQRYAGVPVAVGGAKSFEVRENGKTKSKTLKDPVPLTRETVRKIAATDGVGEVVPDVSFPAVLATDGTTPAGHPWSSARLGPFDLVHGRAPQRPGEVVLDAGLAKDAGTAIRIQTTKAAAEYRVVGVAKLSGVDGELRTPAVFFADAEAESLAGRGDRVDAVGVFPRPGVDPDDLADRLTSQLGSEAEVTTGEDRSRIENPDVASAGSTLREIAGSLGGTVILISMLVVASTLAVSVHQRRRELAVLRAIAATPRQIWKMLAAESLVLSVVASALGCLPGILAAQLLRGALVLIGVVPSDFSFSVGILPMLVAVLTGVATAQVATFAVARKAASVRPVEALSDAAVELPGISGGRRTLGVLLLLLGLAASLLPVFFSGVFAVAGAGSGGLVMIIAILLLAPPVAAFATRVLAKPITRRFKEYGFLASANTRANARRLAAGIGPLVLAIGFACVQLFIPATLASAAADQADEGITAQYTLTGAAGGLPDDAVRDAAGLPGVEAATGVTRVQVFASTKVLDSPEIFEFPAQGITVDNAAKTMDLGISSGNLAELAPGKVAISTSAASTLGVNIGDQIKLNLPDGFAATPAVVAIYQRGMGFGDVTLAHEDVFVHSVRQLDQQILVRARPGADLEAALTGLSAKYPGLTVSDEAGLSDEQRDAATASVLSSALPLVLVFAYIALAVANTLVMTTLARTREFALLRLVGMTRDQVLKVLRIEALTVVLTAVAVGSAVPLIPLATVSLGLTGSPIPSIPPLLYLGIVAATALVGAASVLVPARFALRARQVDAIGLRE</sequence>